<dbReference type="Proteomes" id="UP000005959">
    <property type="component" value="Unassembled WGS sequence"/>
</dbReference>
<dbReference type="HOGENOM" id="CLU_3216945_0_0_6"/>
<dbReference type="PATRIC" id="fig|1002364.3.peg.696"/>
<protein>
    <submittedName>
        <fullName evidence="1">Uncharacterized protein</fullName>
    </submittedName>
</protein>
<evidence type="ECO:0000313" key="1">
    <source>
        <dbReference type="EMBL" id="EHM46898.1"/>
    </source>
</evidence>
<organism evidence="1 2">
    <name type="scientific">Hafnia alvei ATCC 51873</name>
    <dbReference type="NCBI Taxonomy" id="1002364"/>
    <lineage>
        <taxon>Bacteria</taxon>
        <taxon>Pseudomonadati</taxon>
        <taxon>Pseudomonadota</taxon>
        <taxon>Gammaproteobacteria</taxon>
        <taxon>Enterobacterales</taxon>
        <taxon>Hafniaceae</taxon>
        <taxon>Hafnia</taxon>
    </lineage>
</organism>
<proteinExistence type="predicted"/>
<gene>
    <name evidence="1" type="ORF">HMPREF0454_00767</name>
</gene>
<dbReference type="AlphaFoldDB" id="G9Y2F3"/>
<evidence type="ECO:0000313" key="2">
    <source>
        <dbReference type="Proteomes" id="UP000005959"/>
    </source>
</evidence>
<dbReference type="EMBL" id="AGCI01000010">
    <property type="protein sequence ID" value="EHM46898.1"/>
    <property type="molecule type" value="Genomic_DNA"/>
</dbReference>
<name>G9Y2F3_HAFAL</name>
<reference evidence="1 2" key="1">
    <citation type="submission" date="2011-08" db="EMBL/GenBank/DDBJ databases">
        <authorList>
            <person name="Weinstock G."/>
            <person name="Sodergren E."/>
            <person name="Clifton S."/>
            <person name="Fulton L."/>
            <person name="Fulton B."/>
            <person name="Courtney L."/>
            <person name="Fronick C."/>
            <person name="Harrison M."/>
            <person name="Strong C."/>
            <person name="Farmer C."/>
            <person name="Delahaunty K."/>
            <person name="Markovic C."/>
            <person name="Hall O."/>
            <person name="Minx P."/>
            <person name="Tomlinson C."/>
            <person name="Mitreva M."/>
            <person name="Hou S."/>
            <person name="Chen J."/>
            <person name="Wollam A."/>
            <person name="Pepin K.H."/>
            <person name="Johnson M."/>
            <person name="Bhonagiri V."/>
            <person name="Zhang X."/>
            <person name="Suruliraj S."/>
            <person name="Warren W."/>
            <person name="Chinwalla A."/>
            <person name="Mardis E.R."/>
            <person name="Wilson R.K."/>
        </authorList>
    </citation>
    <scope>NUCLEOTIDE SEQUENCE [LARGE SCALE GENOMIC DNA]</scope>
    <source>
        <strain evidence="1 2">ATCC 51873</strain>
    </source>
</reference>
<comment type="caution">
    <text evidence="1">The sequence shown here is derived from an EMBL/GenBank/DDBJ whole genome shotgun (WGS) entry which is preliminary data.</text>
</comment>
<accession>G9Y2F3</accession>
<sequence>MQQNGGAIRRFLFVLGRTQTKKRRVAKALRRFNFNRFNINDCKH</sequence>